<keyword evidence="1" id="KW-0812">Transmembrane</keyword>
<proteinExistence type="predicted"/>
<dbReference type="Proteomes" id="UP000887565">
    <property type="component" value="Unplaced"/>
</dbReference>
<keyword evidence="2" id="KW-1185">Reference proteome</keyword>
<evidence type="ECO:0000256" key="1">
    <source>
        <dbReference type="SAM" id="Phobius"/>
    </source>
</evidence>
<protein>
    <submittedName>
        <fullName evidence="3">Uncharacterized protein</fullName>
    </submittedName>
</protein>
<feature type="transmembrane region" description="Helical" evidence="1">
    <location>
        <begin position="84"/>
        <end position="109"/>
    </location>
</feature>
<dbReference type="AlphaFoldDB" id="A0A915K5L6"/>
<keyword evidence="1" id="KW-0472">Membrane</keyword>
<accession>A0A915K5L6</accession>
<name>A0A915K5L6_ROMCU</name>
<sequence length="125" mass="13953">IISNIPYVRIADENYSSQEDDDDDSNTLVGNFVADDQIPIMGAEVVVKNRIADEKDSQKSTSDHHDFDTVLQKTVGAFGLYQQLLVWLLCIPACFMSAFATFDLVFSAYTPNFTCIVPQENNSFS</sequence>
<keyword evidence="1" id="KW-1133">Transmembrane helix</keyword>
<evidence type="ECO:0000313" key="2">
    <source>
        <dbReference type="Proteomes" id="UP000887565"/>
    </source>
</evidence>
<evidence type="ECO:0000313" key="3">
    <source>
        <dbReference type="WBParaSite" id="nRc.2.0.1.t34016-RA"/>
    </source>
</evidence>
<organism evidence="2 3">
    <name type="scientific">Romanomermis culicivorax</name>
    <name type="common">Nematode worm</name>
    <dbReference type="NCBI Taxonomy" id="13658"/>
    <lineage>
        <taxon>Eukaryota</taxon>
        <taxon>Metazoa</taxon>
        <taxon>Ecdysozoa</taxon>
        <taxon>Nematoda</taxon>
        <taxon>Enoplea</taxon>
        <taxon>Dorylaimia</taxon>
        <taxon>Mermithida</taxon>
        <taxon>Mermithoidea</taxon>
        <taxon>Mermithidae</taxon>
        <taxon>Romanomermis</taxon>
    </lineage>
</organism>
<reference evidence="3" key="1">
    <citation type="submission" date="2022-11" db="UniProtKB">
        <authorList>
            <consortium name="WormBaseParasite"/>
        </authorList>
    </citation>
    <scope>IDENTIFICATION</scope>
</reference>
<dbReference type="WBParaSite" id="nRc.2.0.1.t34016-RA">
    <property type="protein sequence ID" value="nRc.2.0.1.t34016-RA"/>
    <property type="gene ID" value="nRc.2.0.1.g34016"/>
</dbReference>